<proteinExistence type="predicted"/>
<comment type="caution">
    <text evidence="1">The sequence shown here is derived from an EMBL/GenBank/DDBJ whole genome shotgun (WGS) entry which is preliminary data.</text>
</comment>
<reference evidence="1 2" key="1">
    <citation type="submission" date="2023-01" db="EMBL/GenBank/DDBJ databases">
        <title>Novel diversity within Roseofilum (Cyanobacteria; Desertifilaceae) from marine benthic mats with descriptions of four novel species.</title>
        <authorList>
            <person name="Wang Y."/>
            <person name="Berthold D.E."/>
            <person name="Hu J."/>
            <person name="Lefler F.W."/>
            <person name="Laughinghouse H.D. IV."/>
        </authorList>
    </citation>
    <scope>NUCLEOTIDE SEQUENCE [LARGE SCALE GENOMIC DNA]</scope>
    <source>
        <strain evidence="1 2">BLCC-M143</strain>
    </source>
</reference>
<keyword evidence="2" id="KW-1185">Reference proteome</keyword>
<dbReference type="EMBL" id="JAQOSQ010000003">
    <property type="protein sequence ID" value="MDJ1182631.1"/>
    <property type="molecule type" value="Genomic_DNA"/>
</dbReference>
<dbReference type="RefSeq" id="WP_283757283.1">
    <property type="nucleotide sequence ID" value="NZ_JAQOSQ010000003.1"/>
</dbReference>
<dbReference type="Proteomes" id="UP001232992">
    <property type="component" value="Unassembled WGS sequence"/>
</dbReference>
<name>A0ABT7BVZ9_9CYAN</name>
<gene>
    <name evidence="1" type="ORF">PMH09_05430</name>
</gene>
<evidence type="ECO:0000313" key="2">
    <source>
        <dbReference type="Proteomes" id="UP001232992"/>
    </source>
</evidence>
<sequence length="98" mass="11229">MPIYDYFCPSNHRTVEVMHRLDETVPTWGKLCQLAKIDPEETPLDAPVRRAISAPMLAVPTSDSDYKQSGFKKLVKRDEGVYENVTAKDGEDRIIYRN</sequence>
<protein>
    <submittedName>
        <fullName evidence="1">Zinc ribbon domain-containing protein</fullName>
    </submittedName>
</protein>
<organism evidence="1 2">
    <name type="scientific">Roseofilum casamattae BLCC-M143</name>
    <dbReference type="NCBI Taxonomy" id="3022442"/>
    <lineage>
        <taxon>Bacteria</taxon>
        <taxon>Bacillati</taxon>
        <taxon>Cyanobacteriota</taxon>
        <taxon>Cyanophyceae</taxon>
        <taxon>Desertifilales</taxon>
        <taxon>Desertifilaceae</taxon>
        <taxon>Roseofilum</taxon>
        <taxon>Roseofilum casamattae</taxon>
    </lineage>
</organism>
<accession>A0ABT7BVZ9</accession>
<evidence type="ECO:0000313" key="1">
    <source>
        <dbReference type="EMBL" id="MDJ1182631.1"/>
    </source>
</evidence>